<dbReference type="Proteomes" id="UP001143910">
    <property type="component" value="Unassembled WGS sequence"/>
</dbReference>
<evidence type="ECO:0000313" key="1">
    <source>
        <dbReference type="EMBL" id="KAJ2973446.1"/>
    </source>
</evidence>
<sequence length="444" mass="50748">MQPLPLLLLSKYTNYFSPSRHALKIMLSRHWPVHWLRRPWKPLAFANSNFPSIPETQKIEEENLPDYVAARYYSTRIGEILQDRYQVVGKLGHGATSTVWLARDMEYRRYVALKIFIQATSMGNTGVAHPGRSAVRLLLDTFKINGPEDQHQCLVHEPLFENVWAFLHRNPAQRLPKTVVAFILQRVFLALDYLNTECQVIHTGKLYILLIDTSGIDFSSSSSDIKADNIMFQFSDQSVLVDFELGELQAPCPRKELDGRCIYMSRELKMPKEMGAPVLCDFGSTVDGGVDHLEDVQPNIYRASEVILEVPWTYSVDIWNVGCMALQIWDIFEGCALFTGQDPELNTYRSRAHLAEMISLLGPPPPSFVAQGQLSHKFFTKGEFSAQGTRLNPATLEQRETTLSGEDKADFLRFMRRMLQWEPENRSFAKSLAQDDWIVKQLKA</sequence>
<accession>A0ACC1N481</accession>
<gene>
    <name evidence="1" type="ORF">NQ176_g6604</name>
</gene>
<reference evidence="1" key="1">
    <citation type="submission" date="2022-08" db="EMBL/GenBank/DDBJ databases">
        <title>Genome Sequence of Lecanicillium fungicola.</title>
        <authorList>
            <person name="Buettner E."/>
        </authorList>
    </citation>
    <scope>NUCLEOTIDE SEQUENCE</scope>
    <source>
        <strain evidence="1">Babe33</strain>
    </source>
</reference>
<keyword evidence="2" id="KW-1185">Reference proteome</keyword>
<proteinExistence type="predicted"/>
<evidence type="ECO:0000313" key="2">
    <source>
        <dbReference type="Proteomes" id="UP001143910"/>
    </source>
</evidence>
<name>A0ACC1N481_9HYPO</name>
<organism evidence="1 2">
    <name type="scientific">Zarea fungicola</name>
    <dbReference type="NCBI Taxonomy" id="93591"/>
    <lineage>
        <taxon>Eukaryota</taxon>
        <taxon>Fungi</taxon>
        <taxon>Dikarya</taxon>
        <taxon>Ascomycota</taxon>
        <taxon>Pezizomycotina</taxon>
        <taxon>Sordariomycetes</taxon>
        <taxon>Hypocreomycetidae</taxon>
        <taxon>Hypocreales</taxon>
        <taxon>Cordycipitaceae</taxon>
        <taxon>Zarea</taxon>
    </lineage>
</organism>
<comment type="caution">
    <text evidence="1">The sequence shown here is derived from an EMBL/GenBank/DDBJ whole genome shotgun (WGS) entry which is preliminary data.</text>
</comment>
<dbReference type="EMBL" id="JANJQO010000973">
    <property type="protein sequence ID" value="KAJ2973446.1"/>
    <property type="molecule type" value="Genomic_DNA"/>
</dbReference>
<protein>
    <submittedName>
        <fullName evidence="1">Uncharacterized protein</fullName>
    </submittedName>
</protein>